<dbReference type="CDD" id="cd02440">
    <property type="entry name" value="AdoMet_MTases"/>
    <property type="match status" value="1"/>
</dbReference>
<feature type="domain" description="Methyltransferase type 11" evidence="1">
    <location>
        <begin position="48"/>
        <end position="134"/>
    </location>
</feature>
<reference evidence="2 3" key="1">
    <citation type="submission" date="2021-03" db="EMBL/GenBank/DDBJ databases">
        <title>Genomic Encyclopedia of Type Strains, Phase IV (KMG-IV): sequencing the most valuable type-strain genomes for metagenomic binning, comparative biology and taxonomic classification.</title>
        <authorList>
            <person name="Goeker M."/>
        </authorList>
    </citation>
    <scope>NUCLEOTIDE SEQUENCE [LARGE SCALE GENOMIC DNA]</scope>
    <source>
        <strain evidence="2 3">DSM 13372</strain>
    </source>
</reference>
<dbReference type="InterPro" id="IPR029063">
    <property type="entry name" value="SAM-dependent_MTases_sf"/>
</dbReference>
<sequence length="192" mass="21825">MADIRAQFQRAYEEKFGRSTGKGLYSNADWRRLEFAVSRIPTYTRSVLDIGAGPGALLNYLTLSDRFERVTAIDKAPYTKFVPLTEVDLRIMDVTAMSFEDSAFDTVFCMEVLEHLTPDAFDKAVAELRRVTKHKLIMSVPFEEPEPIPAYHKQRFDEAKLRGLFPNAEIERLSKGKSAGCDWAVITESYSV</sequence>
<keyword evidence="2" id="KW-0808">Transferase</keyword>
<dbReference type="GO" id="GO:0008168">
    <property type="term" value="F:methyltransferase activity"/>
    <property type="evidence" value="ECO:0007669"/>
    <property type="project" value="UniProtKB-KW"/>
</dbReference>
<proteinExistence type="predicted"/>
<gene>
    <name evidence="2" type="ORF">J2Z31_000173</name>
</gene>
<dbReference type="Pfam" id="PF08241">
    <property type="entry name" value="Methyltransf_11"/>
    <property type="match status" value="1"/>
</dbReference>
<dbReference type="SUPFAM" id="SSF53335">
    <property type="entry name" value="S-adenosyl-L-methionine-dependent methyltransferases"/>
    <property type="match status" value="1"/>
</dbReference>
<dbReference type="InterPro" id="IPR013216">
    <property type="entry name" value="Methyltransf_11"/>
</dbReference>
<keyword evidence="2" id="KW-0489">Methyltransferase</keyword>
<evidence type="ECO:0000313" key="2">
    <source>
        <dbReference type="EMBL" id="MBP2233683.1"/>
    </source>
</evidence>
<keyword evidence="3" id="KW-1185">Reference proteome</keyword>
<organism evidence="2 3">
    <name type="scientific">Sinorhizobium kostiense</name>
    <dbReference type="NCBI Taxonomy" id="76747"/>
    <lineage>
        <taxon>Bacteria</taxon>
        <taxon>Pseudomonadati</taxon>
        <taxon>Pseudomonadota</taxon>
        <taxon>Alphaproteobacteria</taxon>
        <taxon>Hyphomicrobiales</taxon>
        <taxon>Rhizobiaceae</taxon>
        <taxon>Sinorhizobium/Ensifer group</taxon>
        <taxon>Sinorhizobium</taxon>
    </lineage>
</organism>
<name>A0ABS4QSP7_9HYPH</name>
<comment type="caution">
    <text evidence="2">The sequence shown here is derived from an EMBL/GenBank/DDBJ whole genome shotgun (WGS) entry which is preliminary data.</text>
</comment>
<dbReference type="GO" id="GO:0032259">
    <property type="term" value="P:methylation"/>
    <property type="evidence" value="ECO:0007669"/>
    <property type="project" value="UniProtKB-KW"/>
</dbReference>
<accession>A0ABS4QSP7</accession>
<evidence type="ECO:0000259" key="1">
    <source>
        <dbReference type="Pfam" id="PF08241"/>
    </source>
</evidence>
<evidence type="ECO:0000313" key="3">
    <source>
        <dbReference type="Proteomes" id="UP000730739"/>
    </source>
</evidence>
<dbReference type="Proteomes" id="UP000730739">
    <property type="component" value="Unassembled WGS sequence"/>
</dbReference>
<dbReference type="Gene3D" id="3.40.50.150">
    <property type="entry name" value="Vaccinia Virus protein VP39"/>
    <property type="match status" value="1"/>
</dbReference>
<protein>
    <submittedName>
        <fullName evidence="2">2-polyprenyl-3-methyl-5-hydroxy-6-metoxy-1, 4-benzoquinol methylase</fullName>
    </submittedName>
</protein>
<dbReference type="RefSeq" id="WP_209599982.1">
    <property type="nucleotide sequence ID" value="NZ_JAGILA010000001.1"/>
</dbReference>
<dbReference type="EMBL" id="JAGILA010000001">
    <property type="protein sequence ID" value="MBP2233683.1"/>
    <property type="molecule type" value="Genomic_DNA"/>
</dbReference>